<feature type="chain" id="PRO_5008626158" evidence="1">
    <location>
        <begin position="29"/>
        <end position="262"/>
    </location>
</feature>
<reference evidence="2" key="1">
    <citation type="submission" date="2016-06" db="EMBL/GenBank/DDBJ databases">
        <title>Respiratory ammonification of nitrate coupled to the oxidation of elemental sulfur in deep-sea autotrophic thermophilic bacteria.</title>
        <authorList>
            <person name="Slobodkina G.B."/>
            <person name="Mardanov A.V."/>
            <person name="Ravin N.V."/>
            <person name="Frolova A.A."/>
            <person name="Viryasiv M.B."/>
            <person name="Chernyh N.A."/>
            <person name="Bonch-Osmolovskaya E.A."/>
            <person name="Slobodkin A.I."/>
        </authorList>
    </citation>
    <scope>NUCLEOTIDE SEQUENCE [LARGE SCALE GENOMIC DNA]</scope>
    <source>
        <strain evidence="2">S69</strain>
    </source>
</reference>
<dbReference type="Pfam" id="PF09694">
    <property type="entry name" value="Gcw_chp"/>
    <property type="match status" value="1"/>
</dbReference>
<keyword evidence="1" id="KW-0732">Signal</keyword>
<gene>
    <name evidence="2" type="ORF">DBT_2205</name>
</gene>
<evidence type="ECO:0000313" key="2">
    <source>
        <dbReference type="EMBL" id="OCC14332.1"/>
    </source>
</evidence>
<feature type="signal peptide" evidence="1">
    <location>
        <begin position="1"/>
        <end position="28"/>
    </location>
</feature>
<dbReference type="InterPro" id="IPR010239">
    <property type="entry name" value="CHP02001"/>
</dbReference>
<dbReference type="Proteomes" id="UP000093080">
    <property type="component" value="Unassembled WGS sequence"/>
</dbReference>
<dbReference type="AlphaFoldDB" id="A0A1B9F337"/>
<organism evidence="2 3">
    <name type="scientific">Dissulfuribacter thermophilus</name>
    <dbReference type="NCBI Taxonomy" id="1156395"/>
    <lineage>
        <taxon>Bacteria</taxon>
        <taxon>Pseudomonadati</taxon>
        <taxon>Thermodesulfobacteriota</taxon>
        <taxon>Dissulfuribacteria</taxon>
        <taxon>Dissulfuribacterales</taxon>
        <taxon>Dissulfuribacteraceae</taxon>
        <taxon>Dissulfuribacter</taxon>
    </lineage>
</organism>
<dbReference type="RefSeq" id="WP_067620227.1">
    <property type="nucleotide sequence ID" value="NZ_MAGO01000013.1"/>
</dbReference>
<dbReference type="EMBL" id="MAGO01000013">
    <property type="protein sequence ID" value="OCC14332.1"/>
    <property type="molecule type" value="Genomic_DNA"/>
</dbReference>
<proteinExistence type="predicted"/>
<protein>
    <submittedName>
        <fullName evidence="2">Uncharacterized protein</fullName>
    </submittedName>
</protein>
<dbReference type="OrthoDB" id="9782545at2"/>
<evidence type="ECO:0000256" key="1">
    <source>
        <dbReference type="SAM" id="SignalP"/>
    </source>
</evidence>
<comment type="caution">
    <text evidence="2">The sequence shown here is derived from an EMBL/GenBank/DDBJ whole genome shotgun (WGS) entry which is preliminary data.</text>
</comment>
<evidence type="ECO:0000313" key="3">
    <source>
        <dbReference type="Proteomes" id="UP000093080"/>
    </source>
</evidence>
<keyword evidence="3" id="KW-1185">Reference proteome</keyword>
<sequence>MKNCKSINILVLCIMMCATVFTPRFVRAEEAKPSVDASLTLTSQYIWRGYERSKDSLVVQPYFGLNYKGFGASIWQNIDTNPYDTTLENLNETDFKLSYDTEINGVSVGAGWIWYALPGTDDSHEVYVTAGLNMFLNPRLTIYREVAHAPSTYITLGISHSFALPWRNASLDMGLQGSYLISSDNGVYADPNDPRDEYNNFHDGLASISLNIPVAKYISVSPELYWSFPLSSDAADDMQAHNADHAGKDNFVYGGITVNLSF</sequence>
<accession>A0A1B9F337</accession>
<name>A0A1B9F337_9BACT</name>